<dbReference type="InterPro" id="IPR014710">
    <property type="entry name" value="RmlC-like_jellyroll"/>
</dbReference>
<organism evidence="10">
    <name type="scientific">Spumella elongata</name>
    <dbReference type="NCBI Taxonomy" id="89044"/>
    <lineage>
        <taxon>Eukaryota</taxon>
        <taxon>Sar</taxon>
        <taxon>Stramenopiles</taxon>
        <taxon>Ochrophyta</taxon>
        <taxon>Chrysophyceae</taxon>
        <taxon>Chromulinales</taxon>
        <taxon>Chromulinaceae</taxon>
        <taxon>Spumella</taxon>
    </lineage>
</organism>
<feature type="cross-link" description="3'-(S-cysteinyl)-tyrosine (Cys-Tyr)" evidence="7">
    <location>
        <begin position="144"/>
        <end position="206"/>
    </location>
</feature>
<evidence type="ECO:0000313" key="10">
    <source>
        <dbReference type="EMBL" id="CAE0294137.1"/>
    </source>
</evidence>
<protein>
    <recommendedName>
        <fullName evidence="2 9">Cysteine dioxygenase</fullName>
        <ecNumber evidence="2 9">1.13.11.20</ecNumber>
    </recommendedName>
</protein>
<evidence type="ECO:0000256" key="2">
    <source>
        <dbReference type="ARBA" id="ARBA00013133"/>
    </source>
</evidence>
<proteinExistence type="inferred from homology"/>
<feature type="binding site" evidence="8">
    <location>
        <position position="137"/>
    </location>
    <ligand>
        <name>Fe cation</name>
        <dbReference type="ChEBI" id="CHEBI:24875"/>
        <note>catalytic</note>
    </ligand>
</feature>
<feature type="binding site" evidence="8">
    <location>
        <position position="189"/>
    </location>
    <ligand>
        <name>Fe cation</name>
        <dbReference type="ChEBI" id="CHEBI:24875"/>
        <note>catalytic</note>
    </ligand>
</feature>
<sequence length="255" mass="28519">MAEIVSLDELQNQSMLSMYGLVDRNASNEEVSHSPGISLIPTSKCCCKHKVTTVACLIEAINSVYDEKSPNHSNIWTERKAKIYEILNKIEFSPTELSKYIHFDSAIPYTRNLISTDHKNYTLLLLCWGAGRESKIHDHPCQGCFVRTISGSIAESIYTVNANKEIVFSRSNTYPAGLTSFMNDTIGLHKIGNPDPTQGAVSMHLYVPPYETCKIWQDAGVKMADAQEGRICHYSEYGQRTANPCACSGNEMYYI</sequence>
<dbReference type="PANTHER" id="PTHR12918:SF1">
    <property type="entry name" value="CYSTEINE DIOXYGENASE TYPE 1"/>
    <property type="match status" value="1"/>
</dbReference>
<dbReference type="EC" id="1.13.11.20" evidence="2 9"/>
<dbReference type="Gene3D" id="2.60.120.10">
    <property type="entry name" value="Jelly Rolls"/>
    <property type="match status" value="1"/>
</dbReference>
<keyword evidence="7" id="KW-0883">Thioether bond</keyword>
<keyword evidence="5 9" id="KW-0560">Oxidoreductase</keyword>
<dbReference type="SUPFAM" id="SSF51182">
    <property type="entry name" value="RmlC-like cupins"/>
    <property type="match status" value="1"/>
</dbReference>
<gene>
    <name evidence="10" type="ORF">SELO1098_LOCUS22989</name>
</gene>
<name>A0A7S3HG97_9STRA</name>
<evidence type="ECO:0000256" key="1">
    <source>
        <dbReference type="ARBA" id="ARBA00006622"/>
    </source>
</evidence>
<dbReference type="EMBL" id="HBIC01044865">
    <property type="protein sequence ID" value="CAE0294137.1"/>
    <property type="molecule type" value="Transcribed_RNA"/>
</dbReference>
<keyword evidence="3 8" id="KW-0479">Metal-binding</keyword>
<keyword evidence="4 9" id="KW-0223">Dioxygenase</keyword>
<dbReference type="InterPro" id="IPR011051">
    <property type="entry name" value="RmlC_Cupin_sf"/>
</dbReference>
<comment type="similarity">
    <text evidence="1 9">Belongs to the cysteine dioxygenase family.</text>
</comment>
<dbReference type="Pfam" id="PF05995">
    <property type="entry name" value="CDO_I"/>
    <property type="match status" value="1"/>
</dbReference>
<evidence type="ECO:0000256" key="9">
    <source>
        <dbReference type="RuleBase" id="RU366010"/>
    </source>
</evidence>
<comment type="cofactor">
    <cofactor evidence="9">
        <name>Fe cation</name>
        <dbReference type="ChEBI" id="CHEBI:24875"/>
    </cofactor>
    <text evidence="9">Binds 1 Fe cation per subunit.</text>
</comment>
<feature type="binding site" evidence="8">
    <location>
        <position position="139"/>
    </location>
    <ligand>
        <name>Fe cation</name>
        <dbReference type="ChEBI" id="CHEBI:24875"/>
        <note>catalytic</note>
    </ligand>
</feature>
<dbReference type="AlphaFoldDB" id="A0A7S3HG97"/>
<evidence type="ECO:0000256" key="6">
    <source>
        <dbReference type="ARBA" id="ARBA00023004"/>
    </source>
</evidence>
<dbReference type="GO" id="GO:0019448">
    <property type="term" value="P:L-cysteine catabolic process"/>
    <property type="evidence" value="ECO:0007669"/>
    <property type="project" value="TreeGrafter"/>
</dbReference>
<comment type="catalytic activity">
    <reaction evidence="9">
        <text>L-cysteine + O2 = 3-sulfino-L-alanine + H(+)</text>
        <dbReference type="Rhea" id="RHEA:20441"/>
        <dbReference type="ChEBI" id="CHEBI:15378"/>
        <dbReference type="ChEBI" id="CHEBI:15379"/>
        <dbReference type="ChEBI" id="CHEBI:35235"/>
        <dbReference type="ChEBI" id="CHEBI:61085"/>
        <dbReference type="EC" id="1.13.11.20"/>
    </reaction>
</comment>
<evidence type="ECO:0000256" key="7">
    <source>
        <dbReference type="PIRSR" id="PIRSR610300-50"/>
    </source>
</evidence>
<dbReference type="GO" id="GO:0017172">
    <property type="term" value="F:cysteine dioxygenase activity"/>
    <property type="evidence" value="ECO:0007669"/>
    <property type="project" value="UniProtKB-UniRule"/>
</dbReference>
<reference evidence="10" key="1">
    <citation type="submission" date="2021-01" db="EMBL/GenBank/DDBJ databases">
        <authorList>
            <person name="Corre E."/>
            <person name="Pelletier E."/>
            <person name="Niang G."/>
            <person name="Scheremetjew M."/>
            <person name="Finn R."/>
            <person name="Kale V."/>
            <person name="Holt S."/>
            <person name="Cochrane G."/>
            <person name="Meng A."/>
            <person name="Brown T."/>
            <person name="Cohen L."/>
        </authorList>
    </citation>
    <scope>NUCLEOTIDE SEQUENCE</scope>
    <source>
        <strain evidence="10">CCAP 955/1</strain>
    </source>
</reference>
<dbReference type="PANTHER" id="PTHR12918">
    <property type="entry name" value="CYSTEINE DIOXYGENASE"/>
    <property type="match status" value="1"/>
</dbReference>
<evidence type="ECO:0000256" key="3">
    <source>
        <dbReference type="ARBA" id="ARBA00022723"/>
    </source>
</evidence>
<dbReference type="GO" id="GO:0008198">
    <property type="term" value="F:ferrous iron binding"/>
    <property type="evidence" value="ECO:0007669"/>
    <property type="project" value="TreeGrafter"/>
</dbReference>
<dbReference type="CDD" id="cd10548">
    <property type="entry name" value="cupin_CDO"/>
    <property type="match status" value="1"/>
</dbReference>
<evidence type="ECO:0000256" key="8">
    <source>
        <dbReference type="PIRSR" id="PIRSR610300-51"/>
    </source>
</evidence>
<evidence type="ECO:0000256" key="5">
    <source>
        <dbReference type="ARBA" id="ARBA00023002"/>
    </source>
</evidence>
<evidence type="ECO:0000256" key="4">
    <source>
        <dbReference type="ARBA" id="ARBA00022964"/>
    </source>
</evidence>
<keyword evidence="6 8" id="KW-0408">Iron</keyword>
<accession>A0A7S3HG97</accession>
<dbReference type="InterPro" id="IPR010300">
    <property type="entry name" value="CDO_1"/>
</dbReference>